<accession>A0ABN7S3U7</accession>
<reference evidence="1 2" key="1">
    <citation type="submission" date="2021-04" db="EMBL/GenBank/DDBJ databases">
        <authorList>
            <person name="Bliznina A."/>
        </authorList>
    </citation>
    <scope>NUCLEOTIDE SEQUENCE [LARGE SCALE GENOMIC DNA]</scope>
</reference>
<sequence>MERIKLAKKGVEEGLIKKDEDELKLIIVKLEEMKCNKHCMTKEQEKMMEQLKFGLKRQKKQVYFNGELMDAYVKGMARNTMSEIKEMVYESGHPVNEVMVAWDKMKKMAEEGRTLIKALEEKSPKKQSNAEE</sequence>
<gene>
    <name evidence="1" type="ORF">OKIOD_LOCUS4776</name>
</gene>
<dbReference type="EMBL" id="OU015568">
    <property type="protein sequence ID" value="CAG5091733.1"/>
    <property type="molecule type" value="Genomic_DNA"/>
</dbReference>
<keyword evidence="2" id="KW-1185">Reference proteome</keyword>
<proteinExistence type="predicted"/>
<organism evidence="1 2">
    <name type="scientific">Oikopleura dioica</name>
    <name type="common">Tunicate</name>
    <dbReference type="NCBI Taxonomy" id="34765"/>
    <lineage>
        <taxon>Eukaryota</taxon>
        <taxon>Metazoa</taxon>
        <taxon>Chordata</taxon>
        <taxon>Tunicata</taxon>
        <taxon>Appendicularia</taxon>
        <taxon>Copelata</taxon>
        <taxon>Oikopleuridae</taxon>
        <taxon>Oikopleura</taxon>
    </lineage>
</organism>
<evidence type="ECO:0000313" key="1">
    <source>
        <dbReference type="EMBL" id="CAG5091733.1"/>
    </source>
</evidence>
<protein>
    <submittedName>
        <fullName evidence="1">Oidioi.mRNA.OKI2018_I69.PAR.g13218.t1.cds</fullName>
    </submittedName>
</protein>
<evidence type="ECO:0000313" key="2">
    <source>
        <dbReference type="Proteomes" id="UP001158576"/>
    </source>
</evidence>
<name>A0ABN7S3U7_OIKDI</name>
<dbReference type="Proteomes" id="UP001158576">
    <property type="component" value="Chromosome PAR"/>
</dbReference>